<evidence type="ECO:0000313" key="1">
    <source>
        <dbReference type="EMBL" id="GEU92942.1"/>
    </source>
</evidence>
<accession>A0A6L2P6M0</accession>
<protein>
    <submittedName>
        <fullName evidence="1">Zinc finger, CCHC-type</fullName>
    </submittedName>
</protein>
<dbReference type="PANTHER" id="PTHR47592:SF29">
    <property type="entry name" value="ZINC FINGER, CCHC-TYPE"/>
    <property type="match status" value="1"/>
</dbReference>
<name>A0A6L2P6M0_TANCI</name>
<proteinExistence type="predicted"/>
<sequence length="299" mass="34264">MVAAAMSVVYVLTTPIPEDDEKGTVDQIRQRNKWDNDEYVCRCLILEGMSHPLFNIYQNVESRKELWDSFEAKYMAEDASNKKFLVNNFTNYKMTDLRPVMEQYNELLGIKVSQGKDCVEIKQERYAMNILKEAGMEDCIATSCPIEPRVKLSKAEDEPEVVGYLRYLLHTRPDLTYLVGVRGNDMILVEYNIHNVDTDDGRSTIGHVFYLGTSPITWCSQKQTTVALSSCEAKFMAATAAACQEIWLRDILAEVMENEHVQGDEIVYWYARVTLFDSEIHGVIIGEFLTYGYGWKRGP</sequence>
<reference evidence="1" key="1">
    <citation type="journal article" date="2019" name="Sci. Rep.">
        <title>Draft genome of Tanacetum cinerariifolium, the natural source of mosquito coil.</title>
        <authorList>
            <person name="Yamashiro T."/>
            <person name="Shiraishi A."/>
            <person name="Satake H."/>
            <person name="Nakayama K."/>
        </authorList>
    </citation>
    <scope>NUCLEOTIDE SEQUENCE</scope>
</reference>
<dbReference type="EMBL" id="BKCJ010010743">
    <property type="protein sequence ID" value="GEU92942.1"/>
    <property type="molecule type" value="Genomic_DNA"/>
</dbReference>
<dbReference type="PANTHER" id="PTHR47592">
    <property type="entry name" value="PBF68 PROTEIN"/>
    <property type="match status" value="1"/>
</dbReference>
<comment type="caution">
    <text evidence="1">The sequence shown here is derived from an EMBL/GenBank/DDBJ whole genome shotgun (WGS) entry which is preliminary data.</text>
</comment>
<gene>
    <name evidence="1" type="ORF">Tci_064920</name>
</gene>
<dbReference type="AlphaFoldDB" id="A0A6L2P6M0"/>
<dbReference type="Pfam" id="PF14223">
    <property type="entry name" value="Retrotran_gag_2"/>
    <property type="match status" value="1"/>
</dbReference>
<dbReference type="CDD" id="cd09272">
    <property type="entry name" value="RNase_HI_RT_Ty1"/>
    <property type="match status" value="1"/>
</dbReference>
<organism evidence="1">
    <name type="scientific">Tanacetum cinerariifolium</name>
    <name type="common">Dalmatian daisy</name>
    <name type="synonym">Chrysanthemum cinerariifolium</name>
    <dbReference type="NCBI Taxonomy" id="118510"/>
    <lineage>
        <taxon>Eukaryota</taxon>
        <taxon>Viridiplantae</taxon>
        <taxon>Streptophyta</taxon>
        <taxon>Embryophyta</taxon>
        <taxon>Tracheophyta</taxon>
        <taxon>Spermatophyta</taxon>
        <taxon>Magnoliopsida</taxon>
        <taxon>eudicotyledons</taxon>
        <taxon>Gunneridae</taxon>
        <taxon>Pentapetalae</taxon>
        <taxon>asterids</taxon>
        <taxon>campanulids</taxon>
        <taxon>Asterales</taxon>
        <taxon>Asteraceae</taxon>
        <taxon>Asteroideae</taxon>
        <taxon>Anthemideae</taxon>
        <taxon>Anthemidinae</taxon>
        <taxon>Tanacetum</taxon>
    </lineage>
</organism>